<protein>
    <recommendedName>
        <fullName evidence="8">Rhodopsin domain-containing protein</fullName>
    </recommendedName>
</protein>
<evidence type="ECO:0000259" key="8">
    <source>
        <dbReference type="Pfam" id="PF20684"/>
    </source>
</evidence>
<keyword evidence="10" id="KW-1185">Reference proteome</keyword>
<name>A0AAE0TZG7_9PEZI</name>
<keyword evidence="3 7" id="KW-1133">Transmembrane helix</keyword>
<feature type="transmembrane region" description="Helical" evidence="7">
    <location>
        <begin position="106"/>
        <end position="131"/>
    </location>
</feature>
<evidence type="ECO:0000313" key="9">
    <source>
        <dbReference type="EMBL" id="KAK3385343.1"/>
    </source>
</evidence>
<gene>
    <name evidence="9" type="ORF">B0H63DRAFT_181798</name>
</gene>
<feature type="domain" description="Rhodopsin" evidence="8">
    <location>
        <begin position="48"/>
        <end position="284"/>
    </location>
</feature>
<dbReference type="PANTHER" id="PTHR33048:SF55">
    <property type="entry name" value="INTEGRAL MEMBRANE PROTEIN"/>
    <property type="match status" value="1"/>
</dbReference>
<evidence type="ECO:0000256" key="4">
    <source>
        <dbReference type="ARBA" id="ARBA00023136"/>
    </source>
</evidence>
<reference evidence="9" key="2">
    <citation type="submission" date="2023-06" db="EMBL/GenBank/DDBJ databases">
        <authorList>
            <consortium name="Lawrence Berkeley National Laboratory"/>
            <person name="Haridas S."/>
            <person name="Hensen N."/>
            <person name="Bonometti L."/>
            <person name="Westerberg I."/>
            <person name="Brannstrom I.O."/>
            <person name="Guillou S."/>
            <person name="Cros-Aarteil S."/>
            <person name="Calhoun S."/>
            <person name="Kuo A."/>
            <person name="Mondo S."/>
            <person name="Pangilinan J."/>
            <person name="Riley R."/>
            <person name="LaButti K."/>
            <person name="Andreopoulos B."/>
            <person name="Lipzen A."/>
            <person name="Chen C."/>
            <person name="Yanf M."/>
            <person name="Daum C."/>
            <person name="Ng V."/>
            <person name="Clum A."/>
            <person name="Steindorff A."/>
            <person name="Ohm R."/>
            <person name="Martin F."/>
            <person name="Silar P."/>
            <person name="Natvig D."/>
            <person name="Lalanne C."/>
            <person name="Gautier V."/>
            <person name="Ament-velasquez S.L."/>
            <person name="Kruys A."/>
            <person name="Hutchinson M.I."/>
            <person name="Powell A.J."/>
            <person name="Barry K."/>
            <person name="Miller A.N."/>
            <person name="Grigoriev I.V."/>
            <person name="Debuchy R."/>
            <person name="Gladieux P."/>
            <person name="Thoren M.H."/>
            <person name="Johannesson H."/>
        </authorList>
    </citation>
    <scope>NUCLEOTIDE SEQUENCE</scope>
    <source>
        <strain evidence="9">CBS 232.78</strain>
    </source>
</reference>
<dbReference type="PANTHER" id="PTHR33048">
    <property type="entry name" value="PTH11-LIKE INTEGRAL MEMBRANE PROTEIN (AFU_ORTHOLOGUE AFUA_5G11245)"/>
    <property type="match status" value="1"/>
</dbReference>
<evidence type="ECO:0000256" key="3">
    <source>
        <dbReference type="ARBA" id="ARBA00022989"/>
    </source>
</evidence>
<feature type="transmembrane region" description="Helical" evidence="7">
    <location>
        <begin position="254"/>
        <end position="279"/>
    </location>
</feature>
<evidence type="ECO:0000313" key="10">
    <source>
        <dbReference type="Proteomes" id="UP001285441"/>
    </source>
</evidence>
<evidence type="ECO:0000256" key="7">
    <source>
        <dbReference type="SAM" id="Phobius"/>
    </source>
</evidence>
<evidence type="ECO:0000256" key="6">
    <source>
        <dbReference type="SAM" id="MobiDB-lite"/>
    </source>
</evidence>
<reference evidence="9" key="1">
    <citation type="journal article" date="2023" name="Mol. Phylogenet. Evol.">
        <title>Genome-scale phylogeny and comparative genomics of the fungal order Sordariales.</title>
        <authorList>
            <person name="Hensen N."/>
            <person name="Bonometti L."/>
            <person name="Westerberg I."/>
            <person name="Brannstrom I.O."/>
            <person name="Guillou S."/>
            <person name="Cros-Aarteil S."/>
            <person name="Calhoun S."/>
            <person name="Haridas S."/>
            <person name="Kuo A."/>
            <person name="Mondo S."/>
            <person name="Pangilinan J."/>
            <person name="Riley R."/>
            <person name="LaButti K."/>
            <person name="Andreopoulos B."/>
            <person name="Lipzen A."/>
            <person name="Chen C."/>
            <person name="Yan M."/>
            <person name="Daum C."/>
            <person name="Ng V."/>
            <person name="Clum A."/>
            <person name="Steindorff A."/>
            <person name="Ohm R.A."/>
            <person name="Martin F."/>
            <person name="Silar P."/>
            <person name="Natvig D.O."/>
            <person name="Lalanne C."/>
            <person name="Gautier V."/>
            <person name="Ament-Velasquez S.L."/>
            <person name="Kruys A."/>
            <person name="Hutchinson M.I."/>
            <person name="Powell A.J."/>
            <person name="Barry K."/>
            <person name="Miller A.N."/>
            <person name="Grigoriev I.V."/>
            <person name="Debuchy R."/>
            <person name="Gladieux P."/>
            <person name="Hiltunen Thoren M."/>
            <person name="Johannesson H."/>
        </authorList>
    </citation>
    <scope>NUCLEOTIDE SEQUENCE</scope>
    <source>
        <strain evidence="9">CBS 232.78</strain>
    </source>
</reference>
<sequence>MSSEGIIGAFPPPEGVTPNFTNPESIAYRLIIVAVVFPVLSLCFLIPRLYTANFILRRWHADDYWIIAAFIIAVANSIICCIQLTLGLGRHIWDVPARDFTAFMKLGMIGGAATYNLGALCTKISILSFYLRFSVDTAFRYAVYAVMIVAVGYTLPNAILFTYVCTPMQFYWDWSLQGKCIDIQMAFNAANSFNMITDFAILLLPIWMLWDLRAPLTKKMGVALILMTGGFVCAVSTMRMVTAVIGAYNPDITWHYITNLIWCLVEMYTGIICACLPCLKAFVKRYFPNSFLFSPEFEERLTSSIHISLHAMNPVAATRRRQAEERSWGAAAEEPVVDVPKRKQSFDIENIDAVEGEPSNPAPRRAEKQLSGDTLRDASQGAKEQTAPA</sequence>
<keyword evidence="2 7" id="KW-0812">Transmembrane</keyword>
<evidence type="ECO:0000256" key="1">
    <source>
        <dbReference type="ARBA" id="ARBA00004141"/>
    </source>
</evidence>
<evidence type="ECO:0000256" key="5">
    <source>
        <dbReference type="ARBA" id="ARBA00038359"/>
    </source>
</evidence>
<feature type="compositionally biased region" description="Basic and acidic residues" evidence="6">
    <location>
        <begin position="364"/>
        <end position="376"/>
    </location>
</feature>
<feature type="region of interest" description="Disordered" evidence="6">
    <location>
        <begin position="326"/>
        <end position="389"/>
    </location>
</feature>
<dbReference type="AlphaFoldDB" id="A0AAE0TZG7"/>
<dbReference type="InterPro" id="IPR049326">
    <property type="entry name" value="Rhodopsin_dom_fungi"/>
</dbReference>
<comment type="caution">
    <text evidence="9">The sequence shown here is derived from an EMBL/GenBank/DDBJ whole genome shotgun (WGS) entry which is preliminary data.</text>
</comment>
<dbReference type="EMBL" id="JAULSW010000004">
    <property type="protein sequence ID" value="KAK3385343.1"/>
    <property type="molecule type" value="Genomic_DNA"/>
</dbReference>
<accession>A0AAE0TZG7</accession>
<proteinExistence type="inferred from homology"/>
<feature type="transmembrane region" description="Helical" evidence="7">
    <location>
        <begin position="26"/>
        <end position="45"/>
    </location>
</feature>
<dbReference type="Pfam" id="PF20684">
    <property type="entry name" value="Fung_rhodopsin"/>
    <property type="match status" value="1"/>
</dbReference>
<keyword evidence="4 7" id="KW-0472">Membrane</keyword>
<dbReference type="InterPro" id="IPR052337">
    <property type="entry name" value="SAT4-like"/>
</dbReference>
<feature type="transmembrane region" description="Helical" evidence="7">
    <location>
        <begin position="222"/>
        <end position="248"/>
    </location>
</feature>
<dbReference type="GO" id="GO:0016020">
    <property type="term" value="C:membrane"/>
    <property type="evidence" value="ECO:0007669"/>
    <property type="project" value="UniProtKB-SubCell"/>
</dbReference>
<feature type="transmembrane region" description="Helical" evidence="7">
    <location>
        <begin position="192"/>
        <end position="210"/>
    </location>
</feature>
<comment type="similarity">
    <text evidence="5">Belongs to the SAT4 family.</text>
</comment>
<feature type="transmembrane region" description="Helical" evidence="7">
    <location>
        <begin position="65"/>
        <end position="86"/>
    </location>
</feature>
<organism evidence="9 10">
    <name type="scientific">Podospora didyma</name>
    <dbReference type="NCBI Taxonomy" id="330526"/>
    <lineage>
        <taxon>Eukaryota</taxon>
        <taxon>Fungi</taxon>
        <taxon>Dikarya</taxon>
        <taxon>Ascomycota</taxon>
        <taxon>Pezizomycotina</taxon>
        <taxon>Sordariomycetes</taxon>
        <taxon>Sordariomycetidae</taxon>
        <taxon>Sordariales</taxon>
        <taxon>Podosporaceae</taxon>
        <taxon>Podospora</taxon>
    </lineage>
</organism>
<evidence type="ECO:0000256" key="2">
    <source>
        <dbReference type="ARBA" id="ARBA00022692"/>
    </source>
</evidence>
<comment type="subcellular location">
    <subcellularLocation>
        <location evidence="1">Membrane</location>
        <topology evidence="1">Multi-pass membrane protein</topology>
    </subcellularLocation>
</comment>
<dbReference type="Proteomes" id="UP001285441">
    <property type="component" value="Unassembled WGS sequence"/>
</dbReference>
<feature type="transmembrane region" description="Helical" evidence="7">
    <location>
        <begin position="143"/>
        <end position="172"/>
    </location>
</feature>